<keyword evidence="3" id="KW-0949">S-adenosyl-L-methionine</keyword>
<keyword evidence="6" id="KW-1185">Reference proteome</keyword>
<dbReference type="PANTHER" id="PTHR10509:SF14">
    <property type="entry name" value="CAFFEOYL-COA O-METHYLTRANSFERASE 3-RELATED"/>
    <property type="match status" value="1"/>
</dbReference>
<evidence type="ECO:0008006" key="7">
    <source>
        <dbReference type="Google" id="ProtNLM"/>
    </source>
</evidence>
<dbReference type="GO" id="GO:0032259">
    <property type="term" value="P:methylation"/>
    <property type="evidence" value="ECO:0007669"/>
    <property type="project" value="UniProtKB-KW"/>
</dbReference>
<evidence type="ECO:0000313" key="6">
    <source>
        <dbReference type="Proteomes" id="UP000824469"/>
    </source>
</evidence>
<keyword evidence="2" id="KW-0808">Transferase</keyword>
<evidence type="ECO:0000313" key="5">
    <source>
        <dbReference type="EMBL" id="KAH9321763.1"/>
    </source>
</evidence>
<dbReference type="InterPro" id="IPR050362">
    <property type="entry name" value="Cation-dep_OMT"/>
</dbReference>
<dbReference type="PANTHER" id="PTHR10509">
    <property type="entry name" value="O-METHYLTRANSFERASE-RELATED"/>
    <property type="match status" value="1"/>
</dbReference>
<dbReference type="EMBL" id="JAHRHJ020000003">
    <property type="protein sequence ID" value="KAH9321763.1"/>
    <property type="molecule type" value="Genomic_DNA"/>
</dbReference>
<evidence type="ECO:0000256" key="4">
    <source>
        <dbReference type="ARBA" id="ARBA00023453"/>
    </source>
</evidence>
<evidence type="ECO:0000256" key="2">
    <source>
        <dbReference type="ARBA" id="ARBA00022679"/>
    </source>
</evidence>
<accession>A0AA38GHN3</accession>
<proteinExistence type="inferred from homology"/>
<evidence type="ECO:0000256" key="3">
    <source>
        <dbReference type="ARBA" id="ARBA00022691"/>
    </source>
</evidence>
<dbReference type="InterPro" id="IPR002935">
    <property type="entry name" value="SAM_O-MeTrfase"/>
</dbReference>
<feature type="non-terminal residue" evidence="5">
    <location>
        <position position="1"/>
    </location>
</feature>
<evidence type="ECO:0000256" key="1">
    <source>
        <dbReference type="ARBA" id="ARBA00022603"/>
    </source>
</evidence>
<name>A0AA38GHN3_TAXCH</name>
<dbReference type="PROSITE" id="PS51682">
    <property type="entry name" value="SAM_OMT_I"/>
    <property type="match status" value="1"/>
</dbReference>
<gene>
    <name evidence="5" type="ORF">KI387_016402</name>
</gene>
<comment type="similarity">
    <text evidence="4">Belongs to the class I-like SAM-binding methyltransferase superfamily. Cation-dependent O-methyltransferase family.</text>
</comment>
<dbReference type="GO" id="GO:0008171">
    <property type="term" value="F:O-methyltransferase activity"/>
    <property type="evidence" value="ECO:0007669"/>
    <property type="project" value="InterPro"/>
</dbReference>
<protein>
    <recommendedName>
        <fullName evidence="7">Caffeoyl-CoA O-methyltransferase</fullName>
    </recommendedName>
</protein>
<dbReference type="Proteomes" id="UP000824469">
    <property type="component" value="Unassembled WGS sequence"/>
</dbReference>
<dbReference type="InterPro" id="IPR029063">
    <property type="entry name" value="SAM-dependent_MTases_sf"/>
</dbReference>
<dbReference type="Gene3D" id="3.40.50.150">
    <property type="entry name" value="Vaccinia Virus protein VP39"/>
    <property type="match status" value="1"/>
</dbReference>
<dbReference type="SUPFAM" id="SSF53335">
    <property type="entry name" value="S-adenosyl-L-methionine-dependent methyltransferases"/>
    <property type="match status" value="1"/>
</dbReference>
<sequence length="94" mass="10890">VEVRHALAIDTLHDLLNRGEANRYDFAFVDAEKQMYGEYYELLLQLIRPGGLIVIDNVLWYGRVANPQIDDKKTSSIRGFNKLLYNDKRVTTSM</sequence>
<feature type="non-terminal residue" evidence="5">
    <location>
        <position position="94"/>
    </location>
</feature>
<comment type="caution">
    <text evidence="5">The sequence shown here is derived from an EMBL/GenBank/DDBJ whole genome shotgun (WGS) entry which is preliminary data.</text>
</comment>
<keyword evidence="1" id="KW-0489">Methyltransferase</keyword>
<reference evidence="5 6" key="1">
    <citation type="journal article" date="2021" name="Nat. Plants">
        <title>The Taxus genome provides insights into paclitaxel biosynthesis.</title>
        <authorList>
            <person name="Xiong X."/>
            <person name="Gou J."/>
            <person name="Liao Q."/>
            <person name="Li Y."/>
            <person name="Zhou Q."/>
            <person name="Bi G."/>
            <person name="Li C."/>
            <person name="Du R."/>
            <person name="Wang X."/>
            <person name="Sun T."/>
            <person name="Guo L."/>
            <person name="Liang H."/>
            <person name="Lu P."/>
            <person name="Wu Y."/>
            <person name="Zhang Z."/>
            <person name="Ro D.K."/>
            <person name="Shang Y."/>
            <person name="Huang S."/>
            <person name="Yan J."/>
        </authorList>
    </citation>
    <scope>NUCLEOTIDE SEQUENCE [LARGE SCALE GENOMIC DNA]</scope>
    <source>
        <strain evidence="5">Ta-2019</strain>
    </source>
</reference>
<dbReference type="AlphaFoldDB" id="A0AA38GHN3"/>
<dbReference type="Pfam" id="PF01596">
    <property type="entry name" value="Methyltransf_3"/>
    <property type="match status" value="1"/>
</dbReference>
<organism evidence="5 6">
    <name type="scientific">Taxus chinensis</name>
    <name type="common">Chinese yew</name>
    <name type="synonym">Taxus wallichiana var. chinensis</name>
    <dbReference type="NCBI Taxonomy" id="29808"/>
    <lineage>
        <taxon>Eukaryota</taxon>
        <taxon>Viridiplantae</taxon>
        <taxon>Streptophyta</taxon>
        <taxon>Embryophyta</taxon>
        <taxon>Tracheophyta</taxon>
        <taxon>Spermatophyta</taxon>
        <taxon>Pinopsida</taxon>
        <taxon>Pinidae</taxon>
        <taxon>Conifers II</taxon>
        <taxon>Cupressales</taxon>
        <taxon>Taxaceae</taxon>
        <taxon>Taxus</taxon>
    </lineage>
</organism>
<dbReference type="GO" id="GO:0008757">
    <property type="term" value="F:S-adenosylmethionine-dependent methyltransferase activity"/>
    <property type="evidence" value="ECO:0007669"/>
    <property type="project" value="TreeGrafter"/>
</dbReference>